<dbReference type="EMBL" id="SNYK01000002">
    <property type="protein sequence ID" value="TDQ39344.1"/>
    <property type="molecule type" value="Genomic_DNA"/>
</dbReference>
<keyword evidence="3" id="KW-1185">Reference proteome</keyword>
<name>A0A4R6U8F9_9GAMM</name>
<evidence type="ECO:0000256" key="1">
    <source>
        <dbReference type="SAM" id="SignalP"/>
    </source>
</evidence>
<protein>
    <submittedName>
        <fullName evidence="2">Uncharacterized protein DUF481</fullName>
    </submittedName>
</protein>
<evidence type="ECO:0000313" key="3">
    <source>
        <dbReference type="Proteomes" id="UP000294575"/>
    </source>
</evidence>
<dbReference type="InterPro" id="IPR007433">
    <property type="entry name" value="DUF481"/>
</dbReference>
<organism evidence="2 3">
    <name type="scientific">Thiopseudomonas denitrificans</name>
    <dbReference type="NCBI Taxonomy" id="1501432"/>
    <lineage>
        <taxon>Bacteria</taxon>
        <taxon>Pseudomonadati</taxon>
        <taxon>Pseudomonadota</taxon>
        <taxon>Gammaproteobacteria</taxon>
        <taxon>Pseudomonadales</taxon>
        <taxon>Pseudomonadaceae</taxon>
        <taxon>Thiopseudomonas</taxon>
    </lineage>
</organism>
<gene>
    <name evidence="2" type="ORF">DFQ45_10232</name>
</gene>
<dbReference type="OrthoDB" id="9806250at2"/>
<feature type="chain" id="PRO_5020347919" evidence="1">
    <location>
        <begin position="22"/>
        <end position="337"/>
    </location>
</feature>
<evidence type="ECO:0000313" key="2">
    <source>
        <dbReference type="EMBL" id="TDQ39344.1"/>
    </source>
</evidence>
<keyword evidence="1" id="KW-0732">Signal</keyword>
<dbReference type="Proteomes" id="UP000294575">
    <property type="component" value="Unassembled WGS sequence"/>
</dbReference>
<feature type="signal peptide" evidence="1">
    <location>
        <begin position="1"/>
        <end position="21"/>
    </location>
</feature>
<proteinExistence type="predicted"/>
<dbReference type="AlphaFoldDB" id="A0A4R6U8F9"/>
<dbReference type="Pfam" id="PF04338">
    <property type="entry name" value="DUF481"/>
    <property type="match status" value="1"/>
</dbReference>
<comment type="caution">
    <text evidence="2">The sequence shown here is derived from an EMBL/GenBank/DDBJ whole genome shotgun (WGS) entry which is preliminary data.</text>
</comment>
<dbReference type="RefSeq" id="WP_101497513.1">
    <property type="nucleotide sequence ID" value="NZ_LNJZ01000009.1"/>
</dbReference>
<sequence length="337" mass="38327">MRTLFLYAALSCCGLASSVWADTVTLNNGDRISGTIVLLDGGRLLVKTAYAGTLSLDIKQIASLDSDQQFLVRQQRSDDGRLARLHGSEAGSVSLVYEGGEQASPIASIHQLTPHEPKKLVSDLLWSGSLHLAADFNRNENDSDKYDLKLASQLRHGRWRHGFDAQYEHETKNESRKTDRYTGGYGLDYFLTERWFWKGKGKYTHDRLEDVRTQSTLGTGPGFQFWDNALGAFSASTLLTHNRYRFANDEREHFNSLVASWDYRRYFLAKTLELYYQGEVGLPFTPAVSYTLDNEAGLRYKINSWASFSLRSEWEKVKSQQGDLNDRRYLMGVGVTW</sequence>
<accession>A0A4R6U8F9</accession>
<reference evidence="2 3" key="1">
    <citation type="submission" date="2019-03" db="EMBL/GenBank/DDBJ databases">
        <title>Genomic Encyclopedia of Type Strains, Phase IV (KMG-IV): sequencing the most valuable type-strain genomes for metagenomic binning, comparative biology and taxonomic classification.</title>
        <authorList>
            <person name="Goeker M."/>
        </authorList>
    </citation>
    <scope>NUCLEOTIDE SEQUENCE [LARGE SCALE GENOMIC DNA]</scope>
    <source>
        <strain evidence="2 3">DSM 28679</strain>
    </source>
</reference>